<gene>
    <name evidence="3" type="ORF">SLS62_001875</name>
</gene>
<name>A0AAN9UVD7_9PEZI</name>
<comment type="caution">
    <text evidence="1">Lacks conserved residue(s) required for the propagation of feature annotation.</text>
</comment>
<feature type="region of interest" description="C-terminal hotdog fold" evidence="1">
    <location>
        <begin position="106"/>
        <end position="126"/>
    </location>
</feature>
<accession>A0AAN9UVD7</accession>
<evidence type="ECO:0000256" key="1">
    <source>
        <dbReference type="PROSITE-ProRule" id="PRU01363"/>
    </source>
</evidence>
<evidence type="ECO:0000313" key="4">
    <source>
        <dbReference type="Proteomes" id="UP001320420"/>
    </source>
</evidence>
<dbReference type="PROSITE" id="PS52019">
    <property type="entry name" value="PKS_MFAS_DH"/>
    <property type="match status" value="1"/>
</dbReference>
<proteinExistence type="predicted"/>
<evidence type="ECO:0000259" key="2">
    <source>
        <dbReference type="PROSITE" id="PS52019"/>
    </source>
</evidence>
<reference evidence="3 4" key="1">
    <citation type="submission" date="2024-02" db="EMBL/GenBank/DDBJ databases">
        <title>De novo assembly and annotation of 12 fungi associated with fruit tree decline syndrome in Ontario, Canada.</title>
        <authorList>
            <person name="Sulman M."/>
            <person name="Ellouze W."/>
            <person name="Ilyukhin E."/>
        </authorList>
    </citation>
    <scope>NUCLEOTIDE SEQUENCE [LARGE SCALE GENOMIC DNA]</scope>
    <source>
        <strain evidence="3 4">M11/M66-122</strain>
    </source>
</reference>
<dbReference type="Gene3D" id="3.10.129.110">
    <property type="entry name" value="Polyketide synthase dehydratase"/>
    <property type="match status" value="1"/>
</dbReference>
<dbReference type="EMBL" id="JAKJXP020000008">
    <property type="protein sequence ID" value="KAK7756279.1"/>
    <property type="molecule type" value="Genomic_DNA"/>
</dbReference>
<feature type="domain" description="PKS/mFAS DH" evidence="2">
    <location>
        <begin position="1"/>
        <end position="126"/>
    </location>
</feature>
<dbReference type="AlphaFoldDB" id="A0AAN9UVD7"/>
<protein>
    <recommendedName>
        <fullName evidence="2">PKS/mFAS DH domain-containing protein</fullName>
    </recommendedName>
</protein>
<feature type="region of interest" description="N-terminal hotdog fold" evidence="1">
    <location>
        <begin position="1"/>
        <end position="77"/>
    </location>
</feature>
<sequence>MSLEIKGFELRDFSIARPLVIRDQEAGVETLLNLKRRKIGMAGGASLWHEFTLYSFQESDVVVEHACGLIEIQYVKPTTEVDNGKELAEEISARQERWNLQKGVCSDVVDTSSHYEFWKAQGLAFG</sequence>
<dbReference type="Proteomes" id="UP001320420">
    <property type="component" value="Unassembled WGS sequence"/>
</dbReference>
<evidence type="ECO:0000313" key="3">
    <source>
        <dbReference type="EMBL" id="KAK7756279.1"/>
    </source>
</evidence>
<dbReference type="InterPro" id="IPR042104">
    <property type="entry name" value="PKS_dehydratase_sf"/>
</dbReference>
<organism evidence="3 4">
    <name type="scientific">Diatrype stigma</name>
    <dbReference type="NCBI Taxonomy" id="117547"/>
    <lineage>
        <taxon>Eukaryota</taxon>
        <taxon>Fungi</taxon>
        <taxon>Dikarya</taxon>
        <taxon>Ascomycota</taxon>
        <taxon>Pezizomycotina</taxon>
        <taxon>Sordariomycetes</taxon>
        <taxon>Xylariomycetidae</taxon>
        <taxon>Xylariales</taxon>
        <taxon>Diatrypaceae</taxon>
        <taxon>Diatrype</taxon>
    </lineage>
</organism>
<dbReference type="InterPro" id="IPR049900">
    <property type="entry name" value="PKS_mFAS_DH"/>
</dbReference>
<keyword evidence="4" id="KW-1185">Reference proteome</keyword>
<comment type="caution">
    <text evidence="3">The sequence shown here is derived from an EMBL/GenBank/DDBJ whole genome shotgun (WGS) entry which is preliminary data.</text>
</comment>